<keyword evidence="3" id="KW-1185">Reference proteome</keyword>
<accession>J3LIR7</accession>
<dbReference type="AlphaFoldDB" id="J3LIR7"/>
<proteinExistence type="predicted"/>
<evidence type="ECO:0000256" key="1">
    <source>
        <dbReference type="SAM" id="MobiDB-lite"/>
    </source>
</evidence>
<organism evidence="2">
    <name type="scientific">Oryza brachyantha</name>
    <name type="common">malo sina</name>
    <dbReference type="NCBI Taxonomy" id="4533"/>
    <lineage>
        <taxon>Eukaryota</taxon>
        <taxon>Viridiplantae</taxon>
        <taxon>Streptophyta</taxon>
        <taxon>Embryophyta</taxon>
        <taxon>Tracheophyta</taxon>
        <taxon>Spermatophyta</taxon>
        <taxon>Magnoliopsida</taxon>
        <taxon>Liliopsida</taxon>
        <taxon>Poales</taxon>
        <taxon>Poaceae</taxon>
        <taxon>BOP clade</taxon>
        <taxon>Oryzoideae</taxon>
        <taxon>Oryzeae</taxon>
        <taxon>Oryzinae</taxon>
        <taxon>Oryza</taxon>
    </lineage>
</organism>
<name>J3LIR7_ORYBR</name>
<sequence length="78" mass="8128">MSASQKASEQMAMQRPRTRVGKISAHRMLGMGPNPMTKQQRYTTTLPVHSAACAAAAMGATLATTSAASDAINTGIVH</sequence>
<evidence type="ECO:0000313" key="3">
    <source>
        <dbReference type="Proteomes" id="UP000006038"/>
    </source>
</evidence>
<evidence type="ECO:0000313" key="2">
    <source>
        <dbReference type="EnsemblPlants" id="OB02G45340.1"/>
    </source>
</evidence>
<reference evidence="2" key="1">
    <citation type="submission" date="2013-04" db="UniProtKB">
        <authorList>
            <consortium name="EnsemblPlants"/>
        </authorList>
    </citation>
    <scope>IDENTIFICATION</scope>
</reference>
<protein>
    <submittedName>
        <fullName evidence="2">Uncharacterized protein</fullName>
    </submittedName>
</protein>
<dbReference type="HOGENOM" id="CLU_2629151_0_0_1"/>
<feature type="region of interest" description="Disordered" evidence="1">
    <location>
        <begin position="1"/>
        <end position="20"/>
    </location>
</feature>
<dbReference type="Proteomes" id="UP000006038">
    <property type="component" value="Unassembled WGS sequence"/>
</dbReference>
<dbReference type="Gramene" id="OB02G45340.1">
    <property type="protein sequence ID" value="OB02G45340.1"/>
    <property type="gene ID" value="OB02G45340"/>
</dbReference>
<dbReference type="EnsemblPlants" id="OB02G45340.1">
    <property type="protein sequence ID" value="OB02G45340.1"/>
    <property type="gene ID" value="OB02G45340"/>
</dbReference>